<dbReference type="FunFam" id="3.30.160.60:FF:001498">
    <property type="entry name" value="Zinc finger protein 404"/>
    <property type="match status" value="1"/>
</dbReference>
<dbReference type="Proteomes" id="UP001162156">
    <property type="component" value="Unassembled WGS sequence"/>
</dbReference>
<dbReference type="SUPFAM" id="SSF57667">
    <property type="entry name" value="beta-beta-alpha zinc fingers"/>
    <property type="match status" value="3"/>
</dbReference>
<dbReference type="AlphaFoldDB" id="A0AAV8Y2V9"/>
<feature type="domain" description="C2H2-type" evidence="8">
    <location>
        <begin position="105"/>
        <end position="132"/>
    </location>
</feature>
<feature type="domain" description="C2H2-type" evidence="8">
    <location>
        <begin position="133"/>
        <end position="160"/>
    </location>
</feature>
<dbReference type="GO" id="GO:0005634">
    <property type="term" value="C:nucleus"/>
    <property type="evidence" value="ECO:0007669"/>
    <property type="project" value="UniProtKB-SubCell"/>
</dbReference>
<dbReference type="PANTHER" id="PTHR24394">
    <property type="entry name" value="ZINC FINGER PROTEIN"/>
    <property type="match status" value="1"/>
</dbReference>
<dbReference type="FunFam" id="3.30.160.60:FF:000446">
    <property type="entry name" value="Zinc finger protein"/>
    <property type="match status" value="1"/>
</dbReference>
<dbReference type="PANTHER" id="PTHR24394:SF29">
    <property type="entry name" value="MYONEURIN"/>
    <property type="match status" value="1"/>
</dbReference>
<evidence type="ECO:0000259" key="8">
    <source>
        <dbReference type="PROSITE" id="PS50157"/>
    </source>
</evidence>
<dbReference type="InterPro" id="IPR013087">
    <property type="entry name" value="Znf_C2H2_type"/>
</dbReference>
<evidence type="ECO:0000256" key="4">
    <source>
        <dbReference type="ARBA" id="ARBA00022771"/>
    </source>
</evidence>
<keyword evidence="5" id="KW-0862">Zinc</keyword>
<dbReference type="Pfam" id="PF13912">
    <property type="entry name" value="zf-C2H2_6"/>
    <property type="match status" value="1"/>
</dbReference>
<feature type="domain" description="C2H2-type" evidence="8">
    <location>
        <begin position="71"/>
        <end position="98"/>
    </location>
</feature>
<name>A0AAV8Y2V9_9CUCU</name>
<dbReference type="SMART" id="SM00355">
    <property type="entry name" value="ZnF_C2H2"/>
    <property type="match status" value="4"/>
</dbReference>
<sequence>MKVPQENTNAKYAPRLLEKRAYAIEHKYFHTGERPFQCEICGKHFMYSKSLAHHRRTIHYEIITGQPLRKYDCKICNKHYESQSGLLRHNSTHHKDATSGGGLSVLCDICGNRLSCKYKLKLHMRTHTGYKPFCCHFCSKSFTNRDQLLSHERVHTGEKPFSLRVLWEIVWPICSL</sequence>
<comment type="caution">
    <text evidence="9">The sequence shown here is derived from an EMBL/GenBank/DDBJ whole genome shotgun (WGS) entry which is preliminary data.</text>
</comment>
<dbReference type="Pfam" id="PF00096">
    <property type="entry name" value="zf-C2H2"/>
    <property type="match status" value="2"/>
</dbReference>
<dbReference type="InterPro" id="IPR036236">
    <property type="entry name" value="Znf_C2H2_sf"/>
</dbReference>
<evidence type="ECO:0000256" key="7">
    <source>
        <dbReference type="PROSITE-ProRule" id="PRU00042"/>
    </source>
</evidence>
<proteinExistence type="predicted"/>
<dbReference type="PROSITE" id="PS00028">
    <property type="entry name" value="ZINC_FINGER_C2H2_1"/>
    <property type="match status" value="4"/>
</dbReference>
<keyword evidence="4 7" id="KW-0863">Zinc-finger</keyword>
<evidence type="ECO:0000256" key="6">
    <source>
        <dbReference type="ARBA" id="ARBA00023242"/>
    </source>
</evidence>
<dbReference type="GO" id="GO:0008270">
    <property type="term" value="F:zinc ion binding"/>
    <property type="evidence" value="ECO:0007669"/>
    <property type="project" value="UniProtKB-KW"/>
</dbReference>
<evidence type="ECO:0000256" key="3">
    <source>
        <dbReference type="ARBA" id="ARBA00022737"/>
    </source>
</evidence>
<comment type="subcellular location">
    <subcellularLocation>
        <location evidence="1">Nucleus</location>
    </subcellularLocation>
</comment>
<accession>A0AAV8Y2V9</accession>
<keyword evidence="3" id="KW-0677">Repeat</keyword>
<dbReference type="Gene3D" id="3.30.160.60">
    <property type="entry name" value="Classic Zinc Finger"/>
    <property type="match status" value="3"/>
</dbReference>
<dbReference type="EMBL" id="JANEYF010002516">
    <property type="protein sequence ID" value="KAJ8945358.1"/>
    <property type="molecule type" value="Genomic_DNA"/>
</dbReference>
<protein>
    <recommendedName>
        <fullName evidence="8">C2H2-type domain-containing protein</fullName>
    </recommendedName>
</protein>
<evidence type="ECO:0000256" key="1">
    <source>
        <dbReference type="ARBA" id="ARBA00004123"/>
    </source>
</evidence>
<dbReference type="GO" id="GO:0000981">
    <property type="term" value="F:DNA-binding transcription factor activity, RNA polymerase II-specific"/>
    <property type="evidence" value="ECO:0007669"/>
    <property type="project" value="TreeGrafter"/>
</dbReference>
<dbReference type="PROSITE" id="PS50157">
    <property type="entry name" value="ZINC_FINGER_C2H2_2"/>
    <property type="match status" value="4"/>
</dbReference>
<keyword evidence="6" id="KW-0539">Nucleus</keyword>
<keyword evidence="10" id="KW-1185">Reference proteome</keyword>
<evidence type="ECO:0000256" key="5">
    <source>
        <dbReference type="ARBA" id="ARBA00022833"/>
    </source>
</evidence>
<organism evidence="9 10">
    <name type="scientific">Rhamnusium bicolor</name>
    <dbReference type="NCBI Taxonomy" id="1586634"/>
    <lineage>
        <taxon>Eukaryota</taxon>
        <taxon>Metazoa</taxon>
        <taxon>Ecdysozoa</taxon>
        <taxon>Arthropoda</taxon>
        <taxon>Hexapoda</taxon>
        <taxon>Insecta</taxon>
        <taxon>Pterygota</taxon>
        <taxon>Neoptera</taxon>
        <taxon>Endopterygota</taxon>
        <taxon>Coleoptera</taxon>
        <taxon>Polyphaga</taxon>
        <taxon>Cucujiformia</taxon>
        <taxon>Chrysomeloidea</taxon>
        <taxon>Cerambycidae</taxon>
        <taxon>Lepturinae</taxon>
        <taxon>Rhagiini</taxon>
        <taxon>Rhamnusium</taxon>
    </lineage>
</organism>
<dbReference type="FunFam" id="3.30.160.60:FF:000624">
    <property type="entry name" value="zinc finger protein 697"/>
    <property type="match status" value="1"/>
</dbReference>
<keyword evidence="2" id="KW-0479">Metal-binding</keyword>
<feature type="domain" description="C2H2-type" evidence="8">
    <location>
        <begin position="36"/>
        <end position="59"/>
    </location>
</feature>
<evidence type="ECO:0000256" key="2">
    <source>
        <dbReference type="ARBA" id="ARBA00022723"/>
    </source>
</evidence>
<evidence type="ECO:0000313" key="9">
    <source>
        <dbReference type="EMBL" id="KAJ8945358.1"/>
    </source>
</evidence>
<evidence type="ECO:0000313" key="10">
    <source>
        <dbReference type="Proteomes" id="UP001162156"/>
    </source>
</evidence>
<gene>
    <name evidence="9" type="ORF">NQ314_009259</name>
</gene>
<reference evidence="9" key="1">
    <citation type="journal article" date="2023" name="Insect Mol. Biol.">
        <title>Genome sequencing provides insights into the evolution of gene families encoding plant cell wall-degrading enzymes in longhorned beetles.</title>
        <authorList>
            <person name="Shin N.R."/>
            <person name="Okamura Y."/>
            <person name="Kirsch R."/>
            <person name="Pauchet Y."/>
        </authorList>
    </citation>
    <scope>NUCLEOTIDE SEQUENCE</scope>
    <source>
        <strain evidence="9">RBIC_L_NR</strain>
    </source>
</reference>